<dbReference type="GO" id="GO:0005737">
    <property type="term" value="C:cytoplasm"/>
    <property type="evidence" value="ECO:0007669"/>
    <property type="project" value="TreeGrafter"/>
</dbReference>
<keyword evidence="1" id="KW-0560">Oxidoreductase</keyword>
<dbReference type="PANTHER" id="PTHR13847:SF287">
    <property type="entry name" value="FAD-DEPENDENT OXIDOREDUCTASE DOMAIN-CONTAINING PROTEIN 1"/>
    <property type="match status" value="1"/>
</dbReference>
<organism evidence="3 4">
    <name type="scientific">Saccharothrix australiensis</name>
    <dbReference type="NCBI Taxonomy" id="2072"/>
    <lineage>
        <taxon>Bacteria</taxon>
        <taxon>Bacillati</taxon>
        <taxon>Actinomycetota</taxon>
        <taxon>Actinomycetes</taxon>
        <taxon>Pseudonocardiales</taxon>
        <taxon>Pseudonocardiaceae</taxon>
        <taxon>Saccharothrix</taxon>
    </lineage>
</organism>
<dbReference type="InterPro" id="IPR006076">
    <property type="entry name" value="FAD-dep_OxRdtase"/>
</dbReference>
<comment type="caution">
    <text evidence="3">The sequence shown here is derived from an EMBL/GenBank/DDBJ whole genome shotgun (WGS) entry which is preliminary data.</text>
</comment>
<evidence type="ECO:0000256" key="1">
    <source>
        <dbReference type="ARBA" id="ARBA00023002"/>
    </source>
</evidence>
<reference evidence="3 4" key="1">
    <citation type="submission" date="2018-10" db="EMBL/GenBank/DDBJ databases">
        <title>Sequencing the genomes of 1000 actinobacteria strains.</title>
        <authorList>
            <person name="Klenk H.-P."/>
        </authorList>
    </citation>
    <scope>NUCLEOTIDE SEQUENCE [LARGE SCALE GENOMIC DNA]</scope>
    <source>
        <strain evidence="3 4">DSM 43800</strain>
    </source>
</reference>
<protein>
    <submittedName>
        <fullName evidence="3">Glycine/D-amino acid oxidase-like deaminating enzyme</fullName>
    </submittedName>
</protein>
<evidence type="ECO:0000259" key="2">
    <source>
        <dbReference type="Pfam" id="PF01266"/>
    </source>
</evidence>
<evidence type="ECO:0000313" key="3">
    <source>
        <dbReference type="EMBL" id="RKT54851.1"/>
    </source>
</evidence>
<accession>A0A495VZH8</accession>
<dbReference type="Gene3D" id="3.30.9.10">
    <property type="entry name" value="D-Amino Acid Oxidase, subunit A, domain 2"/>
    <property type="match status" value="1"/>
</dbReference>
<dbReference type="SUPFAM" id="SSF51905">
    <property type="entry name" value="FAD/NAD(P)-binding domain"/>
    <property type="match status" value="1"/>
</dbReference>
<gene>
    <name evidence="3" type="ORF">C8E97_3500</name>
</gene>
<name>A0A495VZH8_9PSEU</name>
<dbReference type="GO" id="GO:0016491">
    <property type="term" value="F:oxidoreductase activity"/>
    <property type="evidence" value="ECO:0007669"/>
    <property type="project" value="UniProtKB-KW"/>
</dbReference>
<feature type="domain" description="FAD dependent oxidoreductase" evidence="2">
    <location>
        <begin position="2"/>
        <end position="330"/>
    </location>
</feature>
<keyword evidence="4" id="KW-1185">Reference proteome</keyword>
<proteinExistence type="predicted"/>
<dbReference type="Gene3D" id="3.50.50.60">
    <property type="entry name" value="FAD/NAD(P)-binding domain"/>
    <property type="match status" value="1"/>
</dbReference>
<dbReference type="EMBL" id="RBXO01000001">
    <property type="protein sequence ID" value="RKT54851.1"/>
    <property type="molecule type" value="Genomic_DNA"/>
</dbReference>
<dbReference type="Pfam" id="PF01266">
    <property type="entry name" value="DAO"/>
    <property type="match status" value="1"/>
</dbReference>
<dbReference type="InterPro" id="IPR036188">
    <property type="entry name" value="FAD/NAD-bd_sf"/>
</dbReference>
<dbReference type="PANTHER" id="PTHR13847">
    <property type="entry name" value="SARCOSINE DEHYDROGENASE-RELATED"/>
    <property type="match status" value="1"/>
</dbReference>
<dbReference type="AlphaFoldDB" id="A0A495VZH8"/>
<dbReference type="Proteomes" id="UP000282084">
    <property type="component" value="Unassembled WGS sequence"/>
</dbReference>
<dbReference type="RefSeq" id="WP_211347049.1">
    <property type="nucleotide sequence ID" value="NZ_RBXO01000001.1"/>
</dbReference>
<evidence type="ECO:0000313" key="4">
    <source>
        <dbReference type="Proteomes" id="UP000282084"/>
    </source>
</evidence>
<sequence length="337" mass="35006">MIGGGLAGSLLAWRLREASRRVRVEVVVGRRATPDASAVSGGLVRGFEPDPVACRDAADSLAEVRGDARLREGGGYREIGSLYVVRAGVDPAGSVRVVEERLPGSPVVVDARVLRDRFGLRDPEGRAVGVVERHAGHLSPARLRDSALAWAADLGAEVVRADAVEVRDGPAVRTCDGAERRYDVLVVATGAWTPGLVDHGGALRVKQIQYGVHPLVLPGVGAFVDDDTGLYGRPWAAGAFLVGMGGDRWDVGPGEAAPDRALADRVLAAVRRRFGVVGGPPDRLVASCDCWSSPAGLRLRPVAGRPGLCTFTGGSGGAAKTVVAASRTAAGELLAAR</sequence>